<reference evidence="1" key="1">
    <citation type="submission" date="2023-03" db="EMBL/GenBank/DDBJ databases">
        <authorList>
            <person name="Steffen K."/>
            <person name="Cardenas P."/>
        </authorList>
    </citation>
    <scope>NUCLEOTIDE SEQUENCE</scope>
</reference>
<dbReference type="Proteomes" id="UP001174909">
    <property type="component" value="Unassembled WGS sequence"/>
</dbReference>
<gene>
    <name evidence="1" type="ORF">GBAR_LOCUS10621</name>
</gene>
<accession>A0AA35RUI3</accession>
<dbReference type="EMBL" id="CASHTH010001636">
    <property type="protein sequence ID" value="CAI8017509.1"/>
    <property type="molecule type" value="Genomic_DNA"/>
</dbReference>
<name>A0AA35RUI3_GEOBA</name>
<protein>
    <submittedName>
        <fullName evidence="1">Uncharacterized protein</fullName>
    </submittedName>
</protein>
<evidence type="ECO:0000313" key="2">
    <source>
        <dbReference type="Proteomes" id="UP001174909"/>
    </source>
</evidence>
<comment type="caution">
    <text evidence="1">The sequence shown here is derived from an EMBL/GenBank/DDBJ whole genome shotgun (WGS) entry which is preliminary data.</text>
</comment>
<evidence type="ECO:0000313" key="1">
    <source>
        <dbReference type="EMBL" id="CAI8017509.1"/>
    </source>
</evidence>
<keyword evidence="2" id="KW-1185">Reference proteome</keyword>
<proteinExistence type="predicted"/>
<organism evidence="1 2">
    <name type="scientific">Geodia barretti</name>
    <name type="common">Barrett's horny sponge</name>
    <dbReference type="NCBI Taxonomy" id="519541"/>
    <lineage>
        <taxon>Eukaryota</taxon>
        <taxon>Metazoa</taxon>
        <taxon>Porifera</taxon>
        <taxon>Demospongiae</taxon>
        <taxon>Heteroscleromorpha</taxon>
        <taxon>Tetractinellida</taxon>
        <taxon>Astrophorina</taxon>
        <taxon>Geodiidae</taxon>
        <taxon>Geodia</taxon>
    </lineage>
</organism>
<sequence length="77" mass="8717">MAGRLIVLLSERRSWTLNREAHIGRRGREAETTYMELRSAQKRARRESLSDAISVAAVAFAAALKGRGIRIRNRPLQ</sequence>
<dbReference type="AlphaFoldDB" id="A0AA35RUI3"/>